<gene>
    <name evidence="2" type="ORF">EW026_g3149</name>
</gene>
<organism evidence="2 3">
    <name type="scientific">Hermanssonia centrifuga</name>
    <dbReference type="NCBI Taxonomy" id="98765"/>
    <lineage>
        <taxon>Eukaryota</taxon>
        <taxon>Fungi</taxon>
        <taxon>Dikarya</taxon>
        <taxon>Basidiomycota</taxon>
        <taxon>Agaricomycotina</taxon>
        <taxon>Agaricomycetes</taxon>
        <taxon>Polyporales</taxon>
        <taxon>Meruliaceae</taxon>
        <taxon>Hermanssonia</taxon>
    </lineage>
</organism>
<dbReference type="AlphaFoldDB" id="A0A4V3XAR6"/>
<evidence type="ECO:0000313" key="2">
    <source>
        <dbReference type="EMBL" id="THG99162.1"/>
    </source>
</evidence>
<sequence length="84" mass="8956">MSRSPTDSMRMVAIAPDVPGSVPYGMNGDFSRMSIISSPEASKSSPPDSGVAFVKGGKRKRLSKACDACHKSKRRCDGTGMFSR</sequence>
<dbReference type="InterPro" id="IPR001138">
    <property type="entry name" value="Zn2Cys6_DnaBD"/>
</dbReference>
<evidence type="ECO:0000313" key="3">
    <source>
        <dbReference type="Proteomes" id="UP000309038"/>
    </source>
</evidence>
<evidence type="ECO:0000256" key="1">
    <source>
        <dbReference type="SAM" id="MobiDB-lite"/>
    </source>
</evidence>
<name>A0A4V3XAR6_9APHY</name>
<protein>
    <submittedName>
        <fullName evidence="2">Uncharacterized protein</fullName>
    </submittedName>
</protein>
<dbReference type="Proteomes" id="UP000309038">
    <property type="component" value="Unassembled WGS sequence"/>
</dbReference>
<comment type="caution">
    <text evidence="2">The sequence shown here is derived from an EMBL/GenBank/DDBJ whole genome shotgun (WGS) entry which is preliminary data.</text>
</comment>
<dbReference type="InterPro" id="IPR036864">
    <property type="entry name" value="Zn2-C6_fun-type_DNA-bd_sf"/>
</dbReference>
<accession>A0A4V3XAR6</accession>
<keyword evidence="3" id="KW-1185">Reference proteome</keyword>
<dbReference type="CDD" id="cd00067">
    <property type="entry name" value="GAL4"/>
    <property type="match status" value="1"/>
</dbReference>
<proteinExistence type="predicted"/>
<dbReference type="GO" id="GO:0008270">
    <property type="term" value="F:zinc ion binding"/>
    <property type="evidence" value="ECO:0007669"/>
    <property type="project" value="InterPro"/>
</dbReference>
<feature type="region of interest" description="Disordered" evidence="1">
    <location>
        <begin position="37"/>
        <end position="56"/>
    </location>
</feature>
<feature type="compositionally biased region" description="Low complexity" evidence="1">
    <location>
        <begin position="37"/>
        <end position="49"/>
    </location>
</feature>
<dbReference type="EMBL" id="SGPJ01000090">
    <property type="protein sequence ID" value="THG99162.1"/>
    <property type="molecule type" value="Genomic_DNA"/>
</dbReference>
<reference evidence="2 3" key="1">
    <citation type="submission" date="2019-02" db="EMBL/GenBank/DDBJ databases">
        <title>Genome sequencing of the rare red list fungi Phlebia centrifuga.</title>
        <authorList>
            <person name="Buettner E."/>
            <person name="Kellner H."/>
        </authorList>
    </citation>
    <scope>NUCLEOTIDE SEQUENCE [LARGE SCALE GENOMIC DNA]</scope>
    <source>
        <strain evidence="2 3">DSM 108282</strain>
    </source>
</reference>
<dbReference type="GO" id="GO:0000981">
    <property type="term" value="F:DNA-binding transcription factor activity, RNA polymerase II-specific"/>
    <property type="evidence" value="ECO:0007669"/>
    <property type="project" value="InterPro"/>
</dbReference>
<dbReference type="SUPFAM" id="SSF57701">
    <property type="entry name" value="Zn2/Cys6 DNA-binding domain"/>
    <property type="match status" value="1"/>
</dbReference>